<proteinExistence type="predicted"/>
<comment type="caution">
    <text evidence="3">The sequence shown here is derived from an EMBL/GenBank/DDBJ whole genome shotgun (WGS) entry which is preliminary data.</text>
</comment>
<dbReference type="InterPro" id="IPR036047">
    <property type="entry name" value="F-box-like_dom_sf"/>
</dbReference>
<evidence type="ECO:0000313" key="3">
    <source>
        <dbReference type="EMBL" id="KAL0061731.1"/>
    </source>
</evidence>
<evidence type="ECO:0000256" key="1">
    <source>
        <dbReference type="SAM" id="MobiDB-lite"/>
    </source>
</evidence>
<accession>A0ABR2ZJ93</accession>
<dbReference type="SMART" id="SM00256">
    <property type="entry name" value="FBOX"/>
    <property type="match status" value="1"/>
</dbReference>
<sequence length="581" mass="65883">MSTSGEDNPQMSALTTLNDDSAAVLEDDTVKEEMPARKGSKRSRIELENDLESPPKKKQTKVARGNRGKLSLLPTMPLDILHSIFSYLHPRSLITLSRVNRSFRTALLSPENTFIWTRIRKACQAPDPCEDLGEVEWVRLLFGKMICQSCGKRGQEKIDFILLQRICIACVKANGVSKKAFKQVYPNEDKKVLDLVQSTAGGRKTGTYYYSLAELNRVLERMKSCKDSDELREYMEARTAYLARRVAHAELCYEWADEDRLKLGSYNHNARQERIDAIVSRLKEMGFVVEDIQRIADERGVINNSPLTERSWNLLKDRLSDTIMNSRIRRLLSLHRSRNSDPKNANTLSVVTSRCSLITQRYLAYKRTEVSPSRWPELPLVGAEAVFCLPSMRHFIGLPDEVNVTASKVQDEEDFAEELDEVIRVIRNSFLSSPSYPTRSPPEPAPTADVDVPAGGPVTVHGRCRVCGQVCTSVHTSIRHMTGRCYLSVNRGEHVSNESWLRGYFKLVESRAAIGLLQATFGDVENHDVSADEMDERGEWFRCLECLRTEGEEFVGTWRDCVDYPLVREVAKVRIPLASDT</sequence>
<dbReference type="SUPFAM" id="SSF81383">
    <property type="entry name" value="F-box domain"/>
    <property type="match status" value="1"/>
</dbReference>
<dbReference type="PROSITE" id="PS50181">
    <property type="entry name" value="FBOX"/>
    <property type="match status" value="1"/>
</dbReference>
<dbReference type="EMBL" id="JBBXMP010000124">
    <property type="protein sequence ID" value="KAL0061731.1"/>
    <property type="molecule type" value="Genomic_DNA"/>
</dbReference>
<dbReference type="Gene3D" id="1.20.1280.50">
    <property type="match status" value="1"/>
</dbReference>
<dbReference type="CDD" id="cd09917">
    <property type="entry name" value="F-box_SF"/>
    <property type="match status" value="1"/>
</dbReference>
<feature type="compositionally biased region" description="Basic residues" evidence="1">
    <location>
        <begin position="56"/>
        <end position="66"/>
    </location>
</feature>
<name>A0ABR2ZJ93_9AGAR</name>
<organism evidence="3 4">
    <name type="scientific">Marasmius tenuissimus</name>
    <dbReference type="NCBI Taxonomy" id="585030"/>
    <lineage>
        <taxon>Eukaryota</taxon>
        <taxon>Fungi</taxon>
        <taxon>Dikarya</taxon>
        <taxon>Basidiomycota</taxon>
        <taxon>Agaricomycotina</taxon>
        <taxon>Agaricomycetes</taxon>
        <taxon>Agaricomycetidae</taxon>
        <taxon>Agaricales</taxon>
        <taxon>Marasmiineae</taxon>
        <taxon>Marasmiaceae</taxon>
        <taxon>Marasmius</taxon>
    </lineage>
</organism>
<gene>
    <name evidence="3" type="ORF">AAF712_011402</name>
</gene>
<feature type="region of interest" description="Disordered" evidence="1">
    <location>
        <begin position="1"/>
        <end position="66"/>
    </location>
</feature>
<feature type="domain" description="F-box" evidence="2">
    <location>
        <begin position="70"/>
        <end position="119"/>
    </location>
</feature>
<feature type="compositionally biased region" description="Polar residues" evidence="1">
    <location>
        <begin position="1"/>
        <end position="19"/>
    </location>
</feature>
<evidence type="ECO:0000313" key="4">
    <source>
        <dbReference type="Proteomes" id="UP001437256"/>
    </source>
</evidence>
<reference evidence="3 4" key="1">
    <citation type="submission" date="2024-05" db="EMBL/GenBank/DDBJ databases">
        <title>A draft genome resource for the thread blight pathogen Marasmius tenuissimus strain MS-2.</title>
        <authorList>
            <person name="Yulfo-Soto G.E."/>
            <person name="Baruah I.K."/>
            <person name="Amoako-Attah I."/>
            <person name="Bukari Y."/>
            <person name="Meinhardt L.W."/>
            <person name="Bailey B.A."/>
            <person name="Cohen S.P."/>
        </authorList>
    </citation>
    <scope>NUCLEOTIDE SEQUENCE [LARGE SCALE GENOMIC DNA]</scope>
    <source>
        <strain evidence="3 4">MS-2</strain>
    </source>
</reference>
<evidence type="ECO:0000259" key="2">
    <source>
        <dbReference type="PROSITE" id="PS50181"/>
    </source>
</evidence>
<keyword evidence="4" id="KW-1185">Reference proteome</keyword>
<dbReference type="InterPro" id="IPR001810">
    <property type="entry name" value="F-box_dom"/>
</dbReference>
<dbReference type="Pfam" id="PF12937">
    <property type="entry name" value="F-box-like"/>
    <property type="match status" value="1"/>
</dbReference>
<protein>
    <recommendedName>
        <fullName evidence="2">F-box domain-containing protein</fullName>
    </recommendedName>
</protein>
<dbReference type="Proteomes" id="UP001437256">
    <property type="component" value="Unassembled WGS sequence"/>
</dbReference>